<name>A0AA95SM83_9BURK</name>
<feature type="DNA-binding region" description="H-T-H motif" evidence="4">
    <location>
        <begin position="29"/>
        <end position="48"/>
    </location>
</feature>
<evidence type="ECO:0000259" key="6">
    <source>
        <dbReference type="PROSITE" id="PS50977"/>
    </source>
</evidence>
<feature type="domain" description="HTH tetR-type" evidence="6">
    <location>
        <begin position="6"/>
        <end position="66"/>
    </location>
</feature>
<dbReference type="PRINTS" id="PR00455">
    <property type="entry name" value="HTHTETR"/>
</dbReference>
<evidence type="ECO:0000313" key="8">
    <source>
        <dbReference type="Proteomes" id="UP001177769"/>
    </source>
</evidence>
<keyword evidence="8" id="KW-1185">Reference proteome</keyword>
<protein>
    <submittedName>
        <fullName evidence="7">TetR family transcriptional regulator</fullName>
    </submittedName>
</protein>
<evidence type="ECO:0000256" key="2">
    <source>
        <dbReference type="ARBA" id="ARBA00023125"/>
    </source>
</evidence>
<keyword evidence="2 4" id="KW-0238">DNA-binding</keyword>
<accession>A0AA95SM83</accession>
<evidence type="ECO:0000313" key="7">
    <source>
        <dbReference type="EMBL" id="WIT13013.1"/>
    </source>
</evidence>
<keyword evidence="5" id="KW-1133">Transmembrane helix</keyword>
<dbReference type="InterPro" id="IPR009057">
    <property type="entry name" value="Homeodomain-like_sf"/>
</dbReference>
<dbReference type="PANTHER" id="PTHR30055:SF234">
    <property type="entry name" value="HTH-TYPE TRANSCRIPTIONAL REGULATOR BETI"/>
    <property type="match status" value="1"/>
</dbReference>
<evidence type="ECO:0000256" key="5">
    <source>
        <dbReference type="SAM" id="Phobius"/>
    </source>
</evidence>
<sequence>MARPSQAQDLTLLASGRALYAQLGCAGLSVRRLAEHAGVNPAMVHYHFKSKDGFLRALLQQMYEDMFAGLSLEAARSGNALQRLEASLLRLAQFVREHRPTVARVWADAQQGEPVALDFMRANAPRHLGLLLALMQEAEAAGLLRQQPPMQRFVFLMGAVVAPLMIAGSVQALGVLPPALSALMEDQALSDTALRERIGWALDALRK</sequence>
<evidence type="ECO:0000256" key="4">
    <source>
        <dbReference type="PROSITE-ProRule" id="PRU00335"/>
    </source>
</evidence>
<dbReference type="RefSeq" id="WP_285234116.1">
    <property type="nucleotide sequence ID" value="NZ_CP116346.1"/>
</dbReference>
<keyword evidence="1" id="KW-0805">Transcription regulation</keyword>
<dbReference type="InterPro" id="IPR001647">
    <property type="entry name" value="HTH_TetR"/>
</dbReference>
<dbReference type="InterPro" id="IPR050109">
    <property type="entry name" value="HTH-type_TetR-like_transc_reg"/>
</dbReference>
<keyword evidence="5" id="KW-0472">Membrane</keyword>
<keyword evidence="5" id="KW-0812">Transmembrane</keyword>
<dbReference type="SUPFAM" id="SSF48498">
    <property type="entry name" value="Tetracyclin repressor-like, C-terminal domain"/>
    <property type="match status" value="1"/>
</dbReference>
<proteinExistence type="predicted"/>
<dbReference type="GO" id="GO:0003700">
    <property type="term" value="F:DNA-binding transcription factor activity"/>
    <property type="evidence" value="ECO:0007669"/>
    <property type="project" value="TreeGrafter"/>
</dbReference>
<gene>
    <name evidence="7" type="ORF">PFX98_05235</name>
</gene>
<dbReference type="AlphaFoldDB" id="A0AA95SM83"/>
<dbReference type="InterPro" id="IPR036271">
    <property type="entry name" value="Tet_transcr_reg_TetR-rel_C_sf"/>
</dbReference>
<dbReference type="GO" id="GO:0000976">
    <property type="term" value="F:transcription cis-regulatory region binding"/>
    <property type="evidence" value="ECO:0007669"/>
    <property type="project" value="TreeGrafter"/>
</dbReference>
<feature type="transmembrane region" description="Helical" evidence="5">
    <location>
        <begin position="153"/>
        <end position="176"/>
    </location>
</feature>
<dbReference type="SUPFAM" id="SSF46689">
    <property type="entry name" value="Homeodomain-like"/>
    <property type="match status" value="1"/>
</dbReference>
<dbReference type="EMBL" id="CP116346">
    <property type="protein sequence ID" value="WIT13013.1"/>
    <property type="molecule type" value="Genomic_DNA"/>
</dbReference>
<dbReference type="PANTHER" id="PTHR30055">
    <property type="entry name" value="HTH-TYPE TRANSCRIPTIONAL REGULATOR RUTR"/>
    <property type="match status" value="1"/>
</dbReference>
<dbReference type="Gene3D" id="1.10.357.10">
    <property type="entry name" value="Tetracycline Repressor, domain 2"/>
    <property type="match status" value="1"/>
</dbReference>
<dbReference type="PROSITE" id="PS50977">
    <property type="entry name" value="HTH_TETR_2"/>
    <property type="match status" value="1"/>
</dbReference>
<dbReference type="Proteomes" id="UP001177769">
    <property type="component" value="Chromosome"/>
</dbReference>
<reference evidence="7" key="1">
    <citation type="submission" date="2023-01" db="EMBL/GenBank/DDBJ databases">
        <title>Whole genome sequence of Paucibacter sp. S2-9 isolated from pond sediment.</title>
        <authorList>
            <person name="Jung J.Y."/>
        </authorList>
    </citation>
    <scope>NUCLEOTIDE SEQUENCE</scope>
    <source>
        <strain evidence="7">S2-9</strain>
    </source>
</reference>
<organism evidence="7 8">
    <name type="scientific">Paucibacter sediminis</name>
    <dbReference type="NCBI Taxonomy" id="3019553"/>
    <lineage>
        <taxon>Bacteria</taxon>
        <taxon>Pseudomonadati</taxon>
        <taxon>Pseudomonadota</taxon>
        <taxon>Betaproteobacteria</taxon>
        <taxon>Burkholderiales</taxon>
        <taxon>Sphaerotilaceae</taxon>
        <taxon>Roseateles</taxon>
    </lineage>
</organism>
<evidence type="ECO:0000256" key="1">
    <source>
        <dbReference type="ARBA" id="ARBA00023015"/>
    </source>
</evidence>
<keyword evidence="3" id="KW-0804">Transcription</keyword>
<dbReference type="Pfam" id="PF00440">
    <property type="entry name" value="TetR_N"/>
    <property type="match status" value="1"/>
</dbReference>
<evidence type="ECO:0000256" key="3">
    <source>
        <dbReference type="ARBA" id="ARBA00023163"/>
    </source>
</evidence>
<dbReference type="KEGG" id="pais:PFX98_05235"/>